<keyword evidence="6" id="KW-1185">Reference proteome</keyword>
<evidence type="ECO:0000256" key="2">
    <source>
        <dbReference type="ARBA" id="ARBA00023125"/>
    </source>
</evidence>
<evidence type="ECO:0000259" key="4">
    <source>
        <dbReference type="PROSITE" id="PS50956"/>
    </source>
</evidence>
<dbReference type="SMART" id="SM00344">
    <property type="entry name" value="HTH_ASNC"/>
    <property type="match status" value="1"/>
</dbReference>
<keyword evidence="1" id="KW-0805">Transcription regulation</keyword>
<dbReference type="Pfam" id="PF13404">
    <property type="entry name" value="HTH_AsnC-type"/>
    <property type="match status" value="1"/>
</dbReference>
<dbReference type="Proteomes" id="UP000011632">
    <property type="component" value="Unassembled WGS sequence"/>
</dbReference>
<dbReference type="InterPro" id="IPR036390">
    <property type="entry name" value="WH_DNA-bd_sf"/>
</dbReference>
<dbReference type="OrthoDB" id="57033at2157"/>
<sequence>MPEIELDEVDRSILYELQEDARRTTAEEMGEAAGVAASTVRNRIENLEKSGVIQGYHPHINYEAANYQLHLFIICRAPPAERAELADEALEIVGTVTVREMLTGSNNLHIEAIAEDSDAVDTVTEKIDDLGLEIVSTEVVKDEKVQPFNHFGPAPSTDEDGK</sequence>
<dbReference type="EMBL" id="AOID01000033">
    <property type="protein sequence ID" value="ELY66862.1"/>
    <property type="molecule type" value="Genomic_DNA"/>
</dbReference>
<evidence type="ECO:0000256" key="3">
    <source>
        <dbReference type="ARBA" id="ARBA00023163"/>
    </source>
</evidence>
<accession>L9XZF8</accession>
<dbReference type="PANTHER" id="PTHR30154">
    <property type="entry name" value="LEUCINE-RESPONSIVE REGULATORY PROTEIN"/>
    <property type="match status" value="1"/>
</dbReference>
<evidence type="ECO:0000313" key="6">
    <source>
        <dbReference type="Proteomes" id="UP000011632"/>
    </source>
</evidence>
<dbReference type="RefSeq" id="WP_006431591.1">
    <property type="nucleotide sequence ID" value="NZ_AOID01000033.1"/>
</dbReference>
<protein>
    <submittedName>
        <fullName evidence="5">AsnC family transcriptional regulator</fullName>
    </submittedName>
</protein>
<keyword evidence="2" id="KW-0238">DNA-binding</keyword>
<dbReference type="InterPro" id="IPR011991">
    <property type="entry name" value="ArsR-like_HTH"/>
</dbReference>
<name>L9XZF8_9EURY</name>
<dbReference type="InterPro" id="IPR036388">
    <property type="entry name" value="WH-like_DNA-bd_sf"/>
</dbReference>
<evidence type="ECO:0000313" key="5">
    <source>
        <dbReference type="EMBL" id="ELY66862.1"/>
    </source>
</evidence>
<dbReference type="Gene3D" id="1.10.10.10">
    <property type="entry name" value="Winged helix-like DNA-binding domain superfamily/Winged helix DNA-binding domain"/>
    <property type="match status" value="1"/>
</dbReference>
<feature type="domain" description="HTH asnC-type" evidence="4">
    <location>
        <begin position="6"/>
        <end position="68"/>
    </location>
</feature>
<dbReference type="GO" id="GO:0043200">
    <property type="term" value="P:response to amino acid"/>
    <property type="evidence" value="ECO:0007669"/>
    <property type="project" value="TreeGrafter"/>
</dbReference>
<dbReference type="CDD" id="cd00090">
    <property type="entry name" value="HTH_ARSR"/>
    <property type="match status" value="1"/>
</dbReference>
<dbReference type="InterPro" id="IPR000485">
    <property type="entry name" value="AsnC-type_HTH_dom"/>
</dbReference>
<reference evidence="5 6" key="1">
    <citation type="journal article" date="2014" name="PLoS Genet.">
        <title>Phylogenetically driven sequencing of extremely halophilic archaea reveals strategies for static and dynamic osmo-response.</title>
        <authorList>
            <person name="Becker E.A."/>
            <person name="Seitzer P.M."/>
            <person name="Tritt A."/>
            <person name="Larsen D."/>
            <person name="Krusor M."/>
            <person name="Yao A.I."/>
            <person name="Wu D."/>
            <person name="Madern D."/>
            <person name="Eisen J.A."/>
            <person name="Darling A.E."/>
            <person name="Facciotti M.T."/>
        </authorList>
    </citation>
    <scope>NUCLEOTIDE SEQUENCE [LARGE SCALE GENOMIC DNA]</scope>
    <source>
        <strain evidence="5 6">JCM 10478</strain>
    </source>
</reference>
<dbReference type="GO" id="GO:0043565">
    <property type="term" value="F:sequence-specific DNA binding"/>
    <property type="evidence" value="ECO:0007669"/>
    <property type="project" value="InterPro"/>
</dbReference>
<proteinExistence type="predicted"/>
<dbReference type="STRING" id="1227496.C489_12497"/>
<keyword evidence="3" id="KW-0804">Transcription</keyword>
<dbReference type="PRINTS" id="PR00033">
    <property type="entry name" value="HTHASNC"/>
</dbReference>
<dbReference type="PROSITE" id="PS50956">
    <property type="entry name" value="HTH_ASNC_2"/>
    <property type="match status" value="1"/>
</dbReference>
<gene>
    <name evidence="5" type="ORF">C489_12497</name>
</gene>
<organism evidence="5 6">
    <name type="scientific">Natrinema versiforme JCM 10478</name>
    <dbReference type="NCBI Taxonomy" id="1227496"/>
    <lineage>
        <taxon>Archaea</taxon>
        <taxon>Methanobacteriati</taxon>
        <taxon>Methanobacteriota</taxon>
        <taxon>Stenosarchaea group</taxon>
        <taxon>Halobacteria</taxon>
        <taxon>Halobacteriales</taxon>
        <taxon>Natrialbaceae</taxon>
        <taxon>Natrinema</taxon>
    </lineage>
</organism>
<dbReference type="GO" id="GO:0005829">
    <property type="term" value="C:cytosol"/>
    <property type="evidence" value="ECO:0007669"/>
    <property type="project" value="TreeGrafter"/>
</dbReference>
<dbReference type="SUPFAM" id="SSF46785">
    <property type="entry name" value="Winged helix' DNA-binding domain"/>
    <property type="match status" value="1"/>
</dbReference>
<comment type="caution">
    <text evidence="5">The sequence shown here is derived from an EMBL/GenBank/DDBJ whole genome shotgun (WGS) entry which is preliminary data.</text>
</comment>
<evidence type="ECO:0000256" key="1">
    <source>
        <dbReference type="ARBA" id="ARBA00023015"/>
    </source>
</evidence>
<dbReference type="InterPro" id="IPR019888">
    <property type="entry name" value="Tscrpt_reg_AsnC-like"/>
</dbReference>
<dbReference type="AlphaFoldDB" id="L9XZF8"/>
<dbReference type="PANTHER" id="PTHR30154:SF34">
    <property type="entry name" value="TRANSCRIPTIONAL REGULATOR AZLB"/>
    <property type="match status" value="1"/>
</dbReference>